<keyword evidence="4" id="KW-1185">Reference proteome</keyword>
<accession>A0A317F4M6</accession>
<dbReference type="Gene3D" id="3.90.550.10">
    <property type="entry name" value="Spore Coat Polysaccharide Biosynthesis Protein SpsA, Chain A"/>
    <property type="match status" value="1"/>
</dbReference>
<sequence>MKDILLTVGIPTFNGQAYLAQAIESVLSQLNQNNLAEVEIIISDNASTDDTEQIVRKFANTYSNTIKYFKNEVNVGFDRNVDYLFRKAAGRYVHVLGDDDYLSDNAIDKILGVIKRGVDYGILLLNIGFLHIPTNTELPVDKLDTELEFKNKDEFFLWSKWRTAAISSIVVRKQDWLCLSLDQYMGNQWIHISALMEVMAINSKAYAFPDKMVTVRVGNARWNNNGNQLKLGLIHLKVISRMLELGYKPDTFQTFVNDRFNNNLKDIILLSPVSFNERIKIASLMKPFFRNRFTFWFLHLPTLFIFGYPFLILKPVALAIKRKLK</sequence>
<dbReference type="EMBL" id="QGNY01000002">
    <property type="protein sequence ID" value="PWS32997.1"/>
    <property type="molecule type" value="Genomic_DNA"/>
</dbReference>
<dbReference type="SUPFAM" id="SSF53448">
    <property type="entry name" value="Nucleotide-diphospho-sugar transferases"/>
    <property type="match status" value="1"/>
</dbReference>
<dbReference type="InterPro" id="IPR001173">
    <property type="entry name" value="Glyco_trans_2-like"/>
</dbReference>
<dbReference type="AlphaFoldDB" id="A0A317F4M6"/>
<dbReference type="OrthoDB" id="9815829at2"/>
<gene>
    <name evidence="3" type="ORF">DF947_07995</name>
</gene>
<dbReference type="CDD" id="cd00761">
    <property type="entry name" value="Glyco_tranf_GTA_type"/>
    <property type="match status" value="1"/>
</dbReference>
<feature type="domain" description="Glycosyltransferase 2-like" evidence="2">
    <location>
        <begin position="7"/>
        <end position="119"/>
    </location>
</feature>
<feature type="transmembrane region" description="Helical" evidence="1">
    <location>
        <begin position="293"/>
        <end position="313"/>
    </location>
</feature>
<dbReference type="Pfam" id="PF00535">
    <property type="entry name" value="Glycos_transf_2"/>
    <property type="match status" value="1"/>
</dbReference>
<dbReference type="PANTHER" id="PTHR22916">
    <property type="entry name" value="GLYCOSYLTRANSFERASE"/>
    <property type="match status" value="1"/>
</dbReference>
<reference evidence="4" key="1">
    <citation type="submission" date="2018-05" db="EMBL/GenBank/DDBJ databases">
        <title>Pedobacter paludis sp. nov., isolated from wetland soil.</title>
        <authorList>
            <person name="Zhang Y."/>
        </authorList>
    </citation>
    <scope>NUCLEOTIDE SEQUENCE [LARGE SCALE GENOMIC DNA]</scope>
    <source>
        <strain evidence="4">R-8</strain>
    </source>
</reference>
<evidence type="ECO:0000256" key="1">
    <source>
        <dbReference type="SAM" id="Phobius"/>
    </source>
</evidence>
<evidence type="ECO:0000259" key="2">
    <source>
        <dbReference type="Pfam" id="PF00535"/>
    </source>
</evidence>
<comment type="caution">
    <text evidence="3">The sequence shown here is derived from an EMBL/GenBank/DDBJ whole genome shotgun (WGS) entry which is preliminary data.</text>
</comment>
<dbReference type="GO" id="GO:0016758">
    <property type="term" value="F:hexosyltransferase activity"/>
    <property type="evidence" value="ECO:0007669"/>
    <property type="project" value="UniProtKB-ARBA"/>
</dbReference>
<proteinExistence type="predicted"/>
<dbReference type="RefSeq" id="WP_109929158.1">
    <property type="nucleotide sequence ID" value="NZ_QGNY01000002.1"/>
</dbReference>
<keyword evidence="1" id="KW-0472">Membrane</keyword>
<name>A0A317F4M6_9SPHI</name>
<dbReference type="InterPro" id="IPR029044">
    <property type="entry name" value="Nucleotide-diphossugar_trans"/>
</dbReference>
<dbReference type="Proteomes" id="UP000245391">
    <property type="component" value="Unassembled WGS sequence"/>
</dbReference>
<protein>
    <recommendedName>
        <fullName evidence="2">Glycosyltransferase 2-like domain-containing protein</fullName>
    </recommendedName>
</protein>
<organism evidence="3 4">
    <name type="scientific">Pedobacter paludis</name>
    <dbReference type="NCBI Taxonomy" id="2203212"/>
    <lineage>
        <taxon>Bacteria</taxon>
        <taxon>Pseudomonadati</taxon>
        <taxon>Bacteroidota</taxon>
        <taxon>Sphingobacteriia</taxon>
        <taxon>Sphingobacteriales</taxon>
        <taxon>Sphingobacteriaceae</taxon>
        <taxon>Pedobacter</taxon>
    </lineage>
</organism>
<keyword evidence="1" id="KW-0812">Transmembrane</keyword>
<dbReference type="PANTHER" id="PTHR22916:SF3">
    <property type="entry name" value="UDP-GLCNAC:BETAGAL BETA-1,3-N-ACETYLGLUCOSAMINYLTRANSFERASE-LIKE PROTEIN 1"/>
    <property type="match status" value="1"/>
</dbReference>
<evidence type="ECO:0000313" key="4">
    <source>
        <dbReference type="Proteomes" id="UP000245391"/>
    </source>
</evidence>
<evidence type="ECO:0000313" key="3">
    <source>
        <dbReference type="EMBL" id="PWS32997.1"/>
    </source>
</evidence>
<keyword evidence="1" id="KW-1133">Transmembrane helix</keyword>